<name>A0ABU2ZV38_9ALTE</name>
<protein>
    <submittedName>
        <fullName evidence="2">Metallo-mystery pair system four-Cys motif protein</fullName>
    </submittedName>
</protein>
<keyword evidence="3" id="KW-1185">Reference proteome</keyword>
<dbReference type="InterPro" id="IPR046863">
    <property type="entry name" value="MbnP-like_dom"/>
</dbReference>
<proteinExistence type="predicted"/>
<feature type="domain" description="Copper-binding protein MbnP-like" evidence="1">
    <location>
        <begin position="91"/>
        <end position="302"/>
    </location>
</feature>
<evidence type="ECO:0000259" key="1">
    <source>
        <dbReference type="Pfam" id="PF20243"/>
    </source>
</evidence>
<dbReference type="RefSeq" id="WP_311369651.1">
    <property type="nucleotide sequence ID" value="NZ_JAVRHX010000005.1"/>
</dbReference>
<gene>
    <name evidence="2" type="ORF">RM552_14830</name>
</gene>
<evidence type="ECO:0000313" key="2">
    <source>
        <dbReference type="EMBL" id="MDT0596126.1"/>
    </source>
</evidence>
<reference evidence="2 3" key="1">
    <citation type="submission" date="2023-09" db="EMBL/GenBank/DDBJ databases">
        <authorList>
            <person name="Rey-Velasco X."/>
        </authorList>
    </citation>
    <scope>NUCLEOTIDE SEQUENCE [LARGE SCALE GENOMIC DNA]</scope>
    <source>
        <strain evidence="2 3">P117</strain>
    </source>
</reference>
<evidence type="ECO:0000313" key="3">
    <source>
        <dbReference type="Proteomes" id="UP001253545"/>
    </source>
</evidence>
<dbReference type="Proteomes" id="UP001253545">
    <property type="component" value="Unassembled WGS sequence"/>
</dbReference>
<dbReference type="Pfam" id="PF20243">
    <property type="entry name" value="MbnP"/>
    <property type="match status" value="1"/>
</dbReference>
<dbReference type="InterPro" id="IPR023977">
    <property type="entry name" value="MbnP-like"/>
</dbReference>
<dbReference type="NCBIfam" id="TIGR04052">
    <property type="entry name" value="MbnP_like_WxW"/>
    <property type="match status" value="1"/>
</dbReference>
<comment type="caution">
    <text evidence="2">The sequence shown here is derived from an EMBL/GenBank/DDBJ whole genome shotgun (WGS) entry which is preliminary data.</text>
</comment>
<organism evidence="2 3">
    <name type="scientific">Glaciecola petra</name>
    <dbReference type="NCBI Taxonomy" id="3075602"/>
    <lineage>
        <taxon>Bacteria</taxon>
        <taxon>Pseudomonadati</taxon>
        <taxon>Pseudomonadota</taxon>
        <taxon>Gammaproteobacteria</taxon>
        <taxon>Alteromonadales</taxon>
        <taxon>Alteromonadaceae</taxon>
        <taxon>Glaciecola</taxon>
    </lineage>
</organism>
<sequence length="343" mass="38734">MPAFNGACMLLRHIISLDACKMSVADNYYQVLFIEENVNKILYLPSALSLQKLSKSILIGMTAMVLMSCAEDTTQDHLSKQKSIQQQLLTKVVYGEHALTCDNEFIHHNILWQANSLGFFLSNFEMREEQSDTWKKISLEVNDWQTPDTALLWFVANCGAKEGFNKTLTLNLPLQDKQSFTNIAQLRFSMSVPFEVNHANPLTQPSPINLAEMFWSWRLGHKFFRIDMSTMDQPNKTAIWNFHLGSTGCSSASSLRAPVKECEQSNRNTYTVNVGDNASNLLMLDLKILLEGINANRETSCMFKAEQLSACNNLLSKLRHSSLFRIAAKKSKDLSNTSQESGQ</sequence>
<accession>A0ABU2ZV38</accession>
<dbReference type="EMBL" id="JAVRHX010000005">
    <property type="protein sequence ID" value="MDT0596126.1"/>
    <property type="molecule type" value="Genomic_DNA"/>
</dbReference>